<dbReference type="GO" id="GO:0051213">
    <property type="term" value="F:dioxygenase activity"/>
    <property type="evidence" value="ECO:0007669"/>
    <property type="project" value="UniProtKB-KW"/>
</dbReference>
<organism evidence="5 6">
    <name type="scientific">Modicisalibacter xianhensis</name>
    <dbReference type="NCBI Taxonomy" id="442341"/>
    <lineage>
        <taxon>Bacteria</taxon>
        <taxon>Pseudomonadati</taxon>
        <taxon>Pseudomonadota</taxon>
        <taxon>Gammaproteobacteria</taxon>
        <taxon>Oceanospirillales</taxon>
        <taxon>Halomonadaceae</taxon>
        <taxon>Modicisalibacter</taxon>
    </lineage>
</organism>
<dbReference type="InterPro" id="IPR006058">
    <property type="entry name" value="2Fe2S_fd_BS"/>
</dbReference>
<name>A0A1I2Z5D8_9GAMM</name>
<dbReference type="PRINTS" id="PR00410">
    <property type="entry name" value="PHEHYDRXLASE"/>
</dbReference>
<keyword evidence="5" id="KW-0560">Oxidoreductase</keyword>
<dbReference type="InterPro" id="IPR012675">
    <property type="entry name" value="Beta-grasp_dom_sf"/>
</dbReference>
<dbReference type="PRINTS" id="PR00371">
    <property type="entry name" value="FPNCR"/>
</dbReference>
<dbReference type="InterPro" id="IPR001433">
    <property type="entry name" value="OxRdtase_FAD/NAD-bd"/>
</dbReference>
<dbReference type="InterPro" id="IPR017896">
    <property type="entry name" value="4Fe4S_Fe-S-bd"/>
</dbReference>
<dbReference type="CDD" id="cd00207">
    <property type="entry name" value="fer2"/>
    <property type="match status" value="1"/>
</dbReference>
<dbReference type="InterPro" id="IPR039261">
    <property type="entry name" value="FNR_nucleotide-bd"/>
</dbReference>
<dbReference type="STRING" id="442341.SAMN04487959_102324"/>
<feature type="domain" description="4Fe-4S ferredoxin-type" evidence="3">
    <location>
        <begin position="30"/>
        <end position="62"/>
    </location>
</feature>
<evidence type="ECO:0000259" key="4">
    <source>
        <dbReference type="PROSITE" id="PS51384"/>
    </source>
</evidence>
<dbReference type="NCBIfam" id="NF040810">
    <property type="entry name" value="BenC"/>
    <property type="match status" value="1"/>
</dbReference>
<dbReference type="InterPro" id="IPR017927">
    <property type="entry name" value="FAD-bd_FR_type"/>
</dbReference>
<dbReference type="SUPFAM" id="SSF52343">
    <property type="entry name" value="Ferredoxin reductase-like, C-terminal NADP-linked domain"/>
    <property type="match status" value="1"/>
</dbReference>
<evidence type="ECO:0000256" key="1">
    <source>
        <dbReference type="ARBA" id="ARBA00034078"/>
    </source>
</evidence>
<feature type="domain" description="2Fe-2S ferredoxin-type" evidence="2">
    <location>
        <begin position="3"/>
        <end position="97"/>
    </location>
</feature>
<proteinExistence type="predicted"/>
<dbReference type="CDD" id="cd06209">
    <property type="entry name" value="BenDO_FAD_NAD"/>
    <property type="match status" value="1"/>
</dbReference>
<dbReference type="Proteomes" id="UP000199040">
    <property type="component" value="Unassembled WGS sequence"/>
</dbReference>
<keyword evidence="5" id="KW-0223">Dioxygenase</keyword>
<dbReference type="Gene3D" id="2.40.30.10">
    <property type="entry name" value="Translation factors"/>
    <property type="match status" value="1"/>
</dbReference>
<dbReference type="InterPro" id="IPR050415">
    <property type="entry name" value="MRET"/>
</dbReference>
<keyword evidence="6" id="KW-1185">Reference proteome</keyword>
<dbReference type="PANTHER" id="PTHR47354:SF5">
    <property type="entry name" value="PROTEIN RFBI"/>
    <property type="match status" value="1"/>
</dbReference>
<sequence>MSYTIALNFEDGVSRFITCKAGETVLDAAYRQKINLPMDCSDGVCGTCKGHCEQGAFDMGDDYLEEALSEEEEAEGKVLTCQMVPSSDCVIQVPVASTLCKTQVGELTGQVARVEQLSEDSIELTVDLDDEADLTFLPGQYINIKVPGSEETRSYSFSSRPGDTCASFLIRNVPDGLMSGYLTGAAKPGDSLTMTGPLGSFYLREAKRPLLMLAGGTGLAPFLSMLELLVEKGSDQPIHMIYGVSRDDHLVKLEALDDFAERLPGFSYTTVVADEGSDHPRKGYVTHHMDADVLYDGEVDVYLCGPPPMVDAVLKHFREQGITPASFHYEKFAPSLTPADEEVA</sequence>
<dbReference type="InterPro" id="IPR001709">
    <property type="entry name" value="Flavoprot_Pyr_Nucl_cyt_Rdtase"/>
</dbReference>
<accession>A0A1I2Z5D8</accession>
<dbReference type="InterPro" id="IPR017938">
    <property type="entry name" value="Riboflavin_synthase-like_b-brl"/>
</dbReference>
<dbReference type="PROSITE" id="PS51085">
    <property type="entry name" value="2FE2S_FER_2"/>
    <property type="match status" value="1"/>
</dbReference>
<dbReference type="GO" id="GO:0051537">
    <property type="term" value="F:2 iron, 2 sulfur cluster binding"/>
    <property type="evidence" value="ECO:0007669"/>
    <property type="project" value="InterPro"/>
</dbReference>
<evidence type="ECO:0000313" key="6">
    <source>
        <dbReference type="Proteomes" id="UP000199040"/>
    </source>
</evidence>
<dbReference type="PROSITE" id="PS51384">
    <property type="entry name" value="FAD_FR"/>
    <property type="match status" value="1"/>
</dbReference>
<dbReference type="Pfam" id="PF00175">
    <property type="entry name" value="NAD_binding_1"/>
    <property type="match status" value="1"/>
</dbReference>
<feature type="domain" description="FAD-binding FR-type" evidence="4">
    <location>
        <begin position="104"/>
        <end position="204"/>
    </location>
</feature>
<dbReference type="InterPro" id="IPR036010">
    <property type="entry name" value="2Fe-2S_ferredoxin-like_sf"/>
</dbReference>
<dbReference type="InterPro" id="IPR047683">
    <property type="entry name" value="BenC-like_FAD_NAD-bd"/>
</dbReference>
<evidence type="ECO:0000259" key="3">
    <source>
        <dbReference type="PROSITE" id="PS51379"/>
    </source>
</evidence>
<dbReference type="Gene3D" id="3.10.20.30">
    <property type="match status" value="1"/>
</dbReference>
<dbReference type="InterPro" id="IPR008333">
    <property type="entry name" value="Cbr1-like_FAD-bd_dom"/>
</dbReference>
<dbReference type="InterPro" id="IPR001041">
    <property type="entry name" value="2Fe-2S_ferredoxin-type"/>
</dbReference>
<dbReference type="AlphaFoldDB" id="A0A1I2Z5D8"/>
<dbReference type="EMBL" id="FOPY01000002">
    <property type="protein sequence ID" value="SFH32231.1"/>
    <property type="molecule type" value="Genomic_DNA"/>
</dbReference>
<dbReference type="PANTHER" id="PTHR47354">
    <property type="entry name" value="NADH OXIDOREDUCTASE HCR"/>
    <property type="match status" value="1"/>
</dbReference>
<reference evidence="5 6" key="1">
    <citation type="submission" date="2016-10" db="EMBL/GenBank/DDBJ databases">
        <authorList>
            <person name="de Groot N.N."/>
        </authorList>
    </citation>
    <scope>NUCLEOTIDE SEQUENCE [LARGE SCALE GENOMIC DNA]</scope>
    <source>
        <strain evidence="5 6">CGMCC 1.6848</strain>
    </source>
</reference>
<comment type="cofactor">
    <cofactor evidence="1">
        <name>[2Fe-2S] cluster</name>
        <dbReference type="ChEBI" id="CHEBI:190135"/>
    </cofactor>
</comment>
<dbReference type="Gene3D" id="3.40.50.80">
    <property type="entry name" value="Nucleotide-binding domain of ferredoxin-NADP reductase (FNR) module"/>
    <property type="match status" value="1"/>
</dbReference>
<dbReference type="SUPFAM" id="SSF54292">
    <property type="entry name" value="2Fe-2S ferredoxin-like"/>
    <property type="match status" value="1"/>
</dbReference>
<dbReference type="Pfam" id="PF00111">
    <property type="entry name" value="Fer2"/>
    <property type="match status" value="1"/>
</dbReference>
<evidence type="ECO:0000313" key="5">
    <source>
        <dbReference type="EMBL" id="SFH32231.1"/>
    </source>
</evidence>
<protein>
    <submittedName>
        <fullName evidence="5">Benzoate/toluate 1,2-dioxygenase reductase subunit</fullName>
    </submittedName>
</protein>
<evidence type="ECO:0000259" key="2">
    <source>
        <dbReference type="PROSITE" id="PS51085"/>
    </source>
</evidence>
<dbReference type="RefSeq" id="WP_092843663.1">
    <property type="nucleotide sequence ID" value="NZ_FOPY01000002.1"/>
</dbReference>
<dbReference type="PROSITE" id="PS00197">
    <property type="entry name" value="2FE2S_FER_1"/>
    <property type="match status" value="1"/>
</dbReference>
<gene>
    <name evidence="5" type="ORF">SAMN04487959_102324</name>
</gene>
<dbReference type="Pfam" id="PF00970">
    <property type="entry name" value="FAD_binding_6"/>
    <property type="match status" value="1"/>
</dbReference>
<dbReference type="PROSITE" id="PS51379">
    <property type="entry name" value="4FE4S_FER_2"/>
    <property type="match status" value="1"/>
</dbReference>
<dbReference type="SUPFAM" id="SSF63380">
    <property type="entry name" value="Riboflavin synthase domain-like"/>
    <property type="match status" value="1"/>
</dbReference>